<dbReference type="GO" id="GO:0070930">
    <property type="term" value="P:trans-translation-dependent protein tagging"/>
    <property type="evidence" value="ECO:0007669"/>
    <property type="project" value="TreeGrafter"/>
</dbReference>
<dbReference type="HAMAP" id="MF_00023">
    <property type="entry name" value="SmpB"/>
    <property type="match status" value="1"/>
</dbReference>
<dbReference type="NCBIfam" id="NF003843">
    <property type="entry name" value="PRK05422.1"/>
    <property type="match status" value="1"/>
</dbReference>
<keyword evidence="5" id="KW-1185">Reference proteome</keyword>
<dbReference type="CDD" id="cd09294">
    <property type="entry name" value="SmpB"/>
    <property type="match status" value="1"/>
</dbReference>
<dbReference type="OrthoDB" id="9805462at2"/>
<dbReference type="InterPro" id="IPR023620">
    <property type="entry name" value="SmpB"/>
</dbReference>
<gene>
    <name evidence="3" type="primary">smpB</name>
    <name evidence="4" type="ORF">REIFOR_02974</name>
</gene>
<dbReference type="KEGG" id="rfo:REIFOR_02974"/>
<dbReference type="Proteomes" id="UP000229757">
    <property type="component" value="Chromosome"/>
</dbReference>
<dbReference type="EMBL" id="CP011797">
    <property type="protein sequence ID" value="ATX78093.1"/>
    <property type="molecule type" value="Genomic_DNA"/>
</dbReference>
<dbReference type="PANTHER" id="PTHR30308:SF2">
    <property type="entry name" value="SSRA-BINDING PROTEIN"/>
    <property type="match status" value="1"/>
</dbReference>
<dbReference type="NCBIfam" id="TIGR00086">
    <property type="entry name" value="smpB"/>
    <property type="match status" value="1"/>
</dbReference>
<dbReference type="PROSITE" id="PS01317">
    <property type="entry name" value="SSRP"/>
    <property type="match status" value="1"/>
</dbReference>
<organism evidence="4 5">
    <name type="scientific">Reinekea forsetii</name>
    <dbReference type="NCBI Taxonomy" id="1336806"/>
    <lineage>
        <taxon>Bacteria</taxon>
        <taxon>Pseudomonadati</taxon>
        <taxon>Pseudomonadota</taxon>
        <taxon>Gammaproteobacteria</taxon>
        <taxon>Oceanospirillales</taxon>
        <taxon>Saccharospirillaceae</taxon>
        <taxon>Reinekea</taxon>
    </lineage>
</organism>
<evidence type="ECO:0000256" key="1">
    <source>
        <dbReference type="ARBA" id="ARBA00022490"/>
    </source>
</evidence>
<proteinExistence type="inferred from homology"/>
<dbReference type="RefSeq" id="WP_100258304.1">
    <property type="nucleotide sequence ID" value="NZ_CP011797.1"/>
</dbReference>
<keyword evidence="2 3" id="KW-0694">RNA-binding</keyword>
<dbReference type="Gene3D" id="2.40.280.10">
    <property type="match status" value="1"/>
</dbReference>
<accession>A0A2K8KTR7</accession>
<comment type="similarity">
    <text evidence="3">Belongs to the SmpB family.</text>
</comment>
<dbReference type="InterPro" id="IPR020081">
    <property type="entry name" value="SsrA-bd_prot_CS"/>
</dbReference>
<protein>
    <recommendedName>
        <fullName evidence="3">SsrA-binding protein</fullName>
    </recommendedName>
    <alternativeName>
        <fullName evidence="3">Small protein B</fullName>
    </alternativeName>
</protein>
<evidence type="ECO:0000313" key="4">
    <source>
        <dbReference type="EMBL" id="ATX78093.1"/>
    </source>
</evidence>
<dbReference type="GO" id="GO:0003723">
    <property type="term" value="F:RNA binding"/>
    <property type="evidence" value="ECO:0007669"/>
    <property type="project" value="UniProtKB-UniRule"/>
</dbReference>
<dbReference type="GO" id="GO:0005829">
    <property type="term" value="C:cytosol"/>
    <property type="evidence" value="ECO:0007669"/>
    <property type="project" value="TreeGrafter"/>
</dbReference>
<evidence type="ECO:0000313" key="5">
    <source>
        <dbReference type="Proteomes" id="UP000229757"/>
    </source>
</evidence>
<dbReference type="InterPro" id="IPR000037">
    <property type="entry name" value="SsrA-bd_prot"/>
</dbReference>
<evidence type="ECO:0000256" key="2">
    <source>
        <dbReference type="ARBA" id="ARBA00022884"/>
    </source>
</evidence>
<comment type="function">
    <text evidence="3">Required for rescue of stalled ribosomes mediated by trans-translation. Binds to transfer-messenger RNA (tmRNA), required for stable association of tmRNA with ribosomes. tmRNA and SmpB together mimic tRNA shape, replacing the anticodon stem-loop with SmpB. tmRNA is encoded by the ssrA gene; the 2 termini fold to resemble tRNA(Ala) and it encodes a 'tag peptide', a short internal open reading frame. During trans-translation Ala-aminoacylated tmRNA acts like a tRNA, entering the A-site of stalled ribosomes, displacing the stalled mRNA. The ribosome then switches to translate the ORF on the tmRNA; the nascent peptide is terminated with the 'tag peptide' encoded by the tmRNA and targeted for degradation. The ribosome is freed to recommence translation, which seems to be the essential function of trans-translation.</text>
</comment>
<keyword evidence="1 3" id="KW-0963">Cytoplasm</keyword>
<dbReference type="SUPFAM" id="SSF74982">
    <property type="entry name" value="Small protein B (SmpB)"/>
    <property type="match status" value="1"/>
</dbReference>
<comment type="subcellular location">
    <subcellularLocation>
        <location evidence="3">Cytoplasm</location>
    </subcellularLocation>
    <text evidence="3">The tmRNA-SmpB complex associates with stalled 70S ribosomes.</text>
</comment>
<name>A0A2K8KTR7_9GAMM</name>
<dbReference type="GO" id="GO:0070929">
    <property type="term" value="P:trans-translation"/>
    <property type="evidence" value="ECO:0007669"/>
    <property type="project" value="UniProtKB-UniRule"/>
</dbReference>
<evidence type="ECO:0000256" key="3">
    <source>
        <dbReference type="HAMAP-Rule" id="MF_00023"/>
    </source>
</evidence>
<dbReference type="AlphaFoldDB" id="A0A2K8KTR7"/>
<dbReference type="PANTHER" id="PTHR30308">
    <property type="entry name" value="TMRNA-BINDING COMPONENT OF TRANS-TRANSLATION TAGGING COMPLEX"/>
    <property type="match status" value="1"/>
</dbReference>
<dbReference type="Pfam" id="PF01668">
    <property type="entry name" value="SmpB"/>
    <property type="match status" value="1"/>
</dbReference>
<reference evidence="4 5" key="1">
    <citation type="journal article" date="2017" name="Environ. Microbiol.">
        <title>Genomic and physiological analyses of 'Reinekea forsetii' reveal a versatile opportunistic lifestyle during spring algae blooms.</title>
        <authorList>
            <person name="Avci B."/>
            <person name="Hahnke R.L."/>
            <person name="Chafee M."/>
            <person name="Fischer T."/>
            <person name="Gruber-Vodicka H."/>
            <person name="Tegetmeyer H.E."/>
            <person name="Harder J."/>
            <person name="Fuchs B.M."/>
            <person name="Amann R.I."/>
            <person name="Teeling H."/>
        </authorList>
    </citation>
    <scope>NUCLEOTIDE SEQUENCE [LARGE SCALE GENOMIC DNA]</scope>
    <source>
        <strain evidence="4 5">Hel1_31_D35</strain>
    </source>
</reference>
<sequence>MSKDKKKKSTSGGTIALNKKARHDYLIVDKYEAGLSLMGWEVKSMRAGKLQLIDSYVIFKDAEAFLIGAHITPLNTASTHVIAEPTRTRKLLLNRKEIDKLERNVHQSGFTAVCLAVYWKGNKIKAEIALAKGKQDHDKRAAEKDKEWSRDKLRIVKAYNR</sequence>